<accession>A0AAW7TFM1</accession>
<evidence type="ECO:0000313" key="1">
    <source>
        <dbReference type="EMBL" id="MDO0876496.1"/>
    </source>
</evidence>
<keyword evidence="2" id="KW-1185">Reference proteome</keyword>
<dbReference type="RefSeq" id="WP_035065096.1">
    <property type="nucleotide sequence ID" value="NZ_JAMOGB010000002.1"/>
</dbReference>
<dbReference type="Proteomes" id="UP001176117">
    <property type="component" value="Unassembled WGS sequence"/>
</dbReference>
<dbReference type="KEGG" id="agn:AFK25_03820"/>
<sequence length="93" mass="10767">MALAGDTVRLKCHFRTFDGQLIDPADVKLTIYDSQKQQIEQITLDDTNKEDNGVYFYDYVLPINQSEIIFEFSGVYNNKPILVRDSVKIQFSK</sequence>
<dbReference type="EMBL" id="JAMOGB010000002">
    <property type="protein sequence ID" value="MDO0876496.1"/>
    <property type="molecule type" value="Genomic_DNA"/>
</dbReference>
<name>A0AAW7TFM1_9BACL</name>
<proteinExistence type="predicted"/>
<gene>
    <name evidence="1" type="ORF">NBU54_02230</name>
</gene>
<comment type="caution">
    <text evidence="1">The sequence shown here is derived from an EMBL/GenBank/DDBJ whole genome shotgun (WGS) entry which is preliminary data.</text>
</comment>
<evidence type="ECO:0000313" key="2">
    <source>
        <dbReference type="Proteomes" id="UP001176117"/>
    </source>
</evidence>
<reference evidence="1" key="1">
    <citation type="submission" date="2022-05" db="EMBL/GenBank/DDBJ databases">
        <title>Genome-based reclassification of Anoxybacillus salavatliensis Cihan et al. as a later heterotypic synonym of Anoxybacillus gonensis Belduz et al. 2003.</title>
        <authorList>
            <person name="Inan Bektas K."/>
            <person name="Guler H.I."/>
            <person name="Belduz A.O."/>
            <person name="Canakci S."/>
        </authorList>
    </citation>
    <scope>NUCLEOTIDE SEQUENCE</scope>
    <source>
        <strain evidence="1">NCIMB 13933</strain>
    </source>
</reference>
<protein>
    <submittedName>
        <fullName evidence="1">Uncharacterized protein</fullName>
    </submittedName>
</protein>
<organism evidence="1 2">
    <name type="scientific">Anoxybacillus gonensis</name>
    <dbReference type="NCBI Taxonomy" id="198467"/>
    <lineage>
        <taxon>Bacteria</taxon>
        <taxon>Bacillati</taxon>
        <taxon>Bacillota</taxon>
        <taxon>Bacilli</taxon>
        <taxon>Bacillales</taxon>
        <taxon>Anoxybacillaceae</taxon>
        <taxon>Anoxybacillus</taxon>
    </lineage>
</organism>
<dbReference type="AlphaFoldDB" id="A0AAW7TFM1"/>